<sequence>MDIIPTSEHSPAEFANSPSCMQPKSQKSPSRPLETMQSSLFTYTASRWQMCRWYVANCCLPVTSHCLDTSRRCINQNIPN</sequence>
<evidence type="ECO:0000256" key="1">
    <source>
        <dbReference type="SAM" id="MobiDB-lite"/>
    </source>
</evidence>
<reference evidence="2" key="1">
    <citation type="journal article" date="2016" name="Ticks Tick Borne Dis.">
        <title>De novo assembly and annotation of the salivary gland transcriptome of Rhipicephalus appendiculatus male and female ticks during blood feeding.</title>
        <authorList>
            <person name="de Castro M.H."/>
            <person name="de Klerk D."/>
            <person name="Pienaar R."/>
            <person name="Latif A.A."/>
            <person name="Rees D.J."/>
            <person name="Mans B.J."/>
        </authorList>
    </citation>
    <scope>NUCLEOTIDE SEQUENCE</scope>
    <source>
        <tissue evidence="2">Salivary glands</tissue>
    </source>
</reference>
<name>A0A131YDI4_RHIAP</name>
<feature type="region of interest" description="Disordered" evidence="1">
    <location>
        <begin position="1"/>
        <end position="34"/>
    </location>
</feature>
<feature type="compositionally biased region" description="Polar residues" evidence="1">
    <location>
        <begin position="16"/>
        <end position="34"/>
    </location>
</feature>
<dbReference type="EMBL" id="GEDV01012431">
    <property type="protein sequence ID" value="JAP76126.1"/>
    <property type="molecule type" value="Transcribed_RNA"/>
</dbReference>
<protein>
    <submittedName>
        <fullName evidence="2">Uncharacterized protein</fullName>
    </submittedName>
</protein>
<dbReference type="AlphaFoldDB" id="A0A131YDI4"/>
<accession>A0A131YDI4</accession>
<evidence type="ECO:0000313" key="2">
    <source>
        <dbReference type="EMBL" id="JAP76126.1"/>
    </source>
</evidence>
<organism evidence="2">
    <name type="scientific">Rhipicephalus appendiculatus</name>
    <name type="common">Brown ear tick</name>
    <dbReference type="NCBI Taxonomy" id="34631"/>
    <lineage>
        <taxon>Eukaryota</taxon>
        <taxon>Metazoa</taxon>
        <taxon>Ecdysozoa</taxon>
        <taxon>Arthropoda</taxon>
        <taxon>Chelicerata</taxon>
        <taxon>Arachnida</taxon>
        <taxon>Acari</taxon>
        <taxon>Parasitiformes</taxon>
        <taxon>Ixodida</taxon>
        <taxon>Ixodoidea</taxon>
        <taxon>Ixodidae</taxon>
        <taxon>Rhipicephalinae</taxon>
        <taxon>Rhipicephalus</taxon>
        <taxon>Rhipicephalus</taxon>
    </lineage>
</organism>
<proteinExistence type="predicted"/>